<dbReference type="KEGG" id="ptaw:DW352_24075"/>
<evidence type="ECO:0008006" key="4">
    <source>
        <dbReference type="Google" id="ProtNLM"/>
    </source>
</evidence>
<keyword evidence="1" id="KW-0732">Signal</keyword>
<sequence>MPMTRPAPVAKVFACLALAALLAGAVPAAARAASSQGTAEQRRACRADAMRLCREFIPNVKRITACMERNVDKLSPPCRAQFR</sequence>
<keyword evidence="3" id="KW-1185">Reference proteome</keyword>
<reference evidence="2 3" key="1">
    <citation type="submission" date="2018-07" db="EMBL/GenBank/DDBJ databases">
        <authorList>
            <person name="Quirk P.G."/>
            <person name="Krulwich T.A."/>
        </authorList>
    </citation>
    <scope>NUCLEOTIDE SEQUENCE [LARGE SCALE GENOMIC DNA]</scope>
    <source>
        <strain evidence="2 3">CC-BB4</strain>
    </source>
</reference>
<gene>
    <name evidence="2" type="ORF">DW352_24075</name>
</gene>
<evidence type="ECO:0000313" key="2">
    <source>
        <dbReference type="EMBL" id="AXK83328.1"/>
    </source>
</evidence>
<feature type="signal peptide" evidence="1">
    <location>
        <begin position="1"/>
        <end position="32"/>
    </location>
</feature>
<accession>A0A346A2D1</accession>
<dbReference type="AlphaFoldDB" id="A0A346A2D1"/>
<dbReference type="RefSeq" id="WP_115693707.1">
    <property type="nucleotide sequence ID" value="NZ_CP031417.1"/>
</dbReference>
<dbReference type="EMBL" id="CP031417">
    <property type="protein sequence ID" value="AXK83328.1"/>
    <property type="molecule type" value="Genomic_DNA"/>
</dbReference>
<dbReference type="Proteomes" id="UP000254889">
    <property type="component" value="Chromosome"/>
</dbReference>
<name>A0A346A2D1_9HYPH</name>
<evidence type="ECO:0000256" key="1">
    <source>
        <dbReference type="SAM" id="SignalP"/>
    </source>
</evidence>
<feature type="chain" id="PRO_5017031071" description="Cysteine rich repeat protein" evidence="1">
    <location>
        <begin position="33"/>
        <end position="83"/>
    </location>
</feature>
<protein>
    <recommendedName>
        <fullName evidence="4">Cysteine rich repeat protein</fullName>
    </recommendedName>
</protein>
<evidence type="ECO:0000313" key="3">
    <source>
        <dbReference type="Proteomes" id="UP000254889"/>
    </source>
</evidence>
<dbReference type="OrthoDB" id="7998990at2"/>
<proteinExistence type="predicted"/>
<organism evidence="2 3">
    <name type="scientific">Pseudolabrys taiwanensis</name>
    <dbReference type="NCBI Taxonomy" id="331696"/>
    <lineage>
        <taxon>Bacteria</taxon>
        <taxon>Pseudomonadati</taxon>
        <taxon>Pseudomonadota</taxon>
        <taxon>Alphaproteobacteria</taxon>
        <taxon>Hyphomicrobiales</taxon>
        <taxon>Xanthobacteraceae</taxon>
        <taxon>Pseudolabrys</taxon>
    </lineage>
</organism>